<dbReference type="InterPro" id="IPR008279">
    <property type="entry name" value="PEP-util_enz_mobile_dom"/>
</dbReference>
<dbReference type="GO" id="GO:0009401">
    <property type="term" value="P:phosphoenolpyruvate-dependent sugar phosphotransferase system"/>
    <property type="evidence" value="ECO:0007669"/>
    <property type="project" value="UniProtKB-KW"/>
</dbReference>
<feature type="domain" description="PEP-utilising enzyme mobile" evidence="22">
    <location>
        <begin position="155"/>
        <end position="227"/>
    </location>
</feature>
<gene>
    <name evidence="25" type="ORF">AUJ66_04090</name>
</gene>
<dbReference type="Gene3D" id="3.50.30.10">
    <property type="entry name" value="Phosphohistidine domain"/>
    <property type="match status" value="1"/>
</dbReference>
<dbReference type="PRINTS" id="PR01736">
    <property type="entry name" value="PHPHTRNFRASE"/>
</dbReference>
<dbReference type="InterPro" id="IPR000121">
    <property type="entry name" value="PEP_util_C"/>
</dbReference>
<dbReference type="AlphaFoldDB" id="A0A1J4SGK6"/>
<dbReference type="Pfam" id="PF00391">
    <property type="entry name" value="PEP-utilizers"/>
    <property type="match status" value="1"/>
</dbReference>
<dbReference type="EC" id="2.7.3.9" evidence="6 17"/>
<dbReference type="Gene3D" id="3.20.20.60">
    <property type="entry name" value="Phosphoenolpyruvate-binding domains"/>
    <property type="match status" value="1"/>
</dbReference>
<evidence type="ECO:0000313" key="26">
    <source>
        <dbReference type="Proteomes" id="UP000182278"/>
    </source>
</evidence>
<keyword evidence="25" id="KW-0670">Pyruvate</keyword>
<sequence>MIELKGIAASPGIAIGRTFFLDKEEFAIKKHKIDKKNIDAEIFRFNEAVDKSRFELVEIKKKIVESIGHKNAKIFDAHILVLNDPLFIEKIHNRIKTELLNVEYAVWITTEELSNAFIQSGDSLVSERASDIHDVGRRILRNLLGNEREILASLQEEVIVAAADLAPSDTAQMRKEKVIGFVTDMGGRTSHVAIMARSLEIPAVVGLKEITEKVEPGDLLIVDGNSGTVIVNPENDVLKKYEKEKKKIRVVASELIKLKDVMVRTVDGHEVRLMANIEGPEEIESAINHGAEGVGLYRTEFLYLNRSDLPGEEEQFEAYKYVVDLMKPHPVTIRTLDLGGDKFLSHLNLSPEINPSLGCRGIRLCLNRPDIFKIHLRAILRASIFGNLKIMYPLISGIEELKRANQILEEVKQELTSKGTEFNRDVEVGIMIEVPSAAIIADFLAKETRFFSIGTNDLIQYSLAIDRVNEKIAYLYEPLHPSVLRLIKGVIDTAHNAGIEIGMCGEMASDPLFIPVLLGMGLDEFSMGSISVPVIKEIVRNISLVEAKGLAEKVMNFSSAGEIEEFLRTQLKKNQT</sequence>
<evidence type="ECO:0000256" key="5">
    <source>
        <dbReference type="ARBA" id="ARBA00007837"/>
    </source>
</evidence>
<comment type="similarity">
    <text evidence="5 17">Belongs to the PEP-utilizing enzyme family.</text>
</comment>
<comment type="subcellular location">
    <subcellularLocation>
        <location evidence="4 17">Cytoplasm</location>
    </subcellularLocation>
</comment>
<feature type="binding site" evidence="20">
    <location>
        <position position="457"/>
    </location>
    <ligand>
        <name>Mg(2+)</name>
        <dbReference type="ChEBI" id="CHEBI:18420"/>
    </ligand>
</feature>
<dbReference type="Proteomes" id="UP000182278">
    <property type="component" value="Unassembled WGS sequence"/>
</dbReference>
<dbReference type="InterPro" id="IPR006318">
    <property type="entry name" value="PTS_EI-like"/>
</dbReference>
<evidence type="ECO:0000256" key="6">
    <source>
        <dbReference type="ARBA" id="ARBA00012232"/>
    </source>
</evidence>
<evidence type="ECO:0000256" key="4">
    <source>
        <dbReference type="ARBA" id="ARBA00004496"/>
    </source>
</evidence>
<dbReference type="Gene3D" id="1.10.274.10">
    <property type="entry name" value="PtsI, HPr-binding domain"/>
    <property type="match status" value="1"/>
</dbReference>
<evidence type="ECO:0000256" key="14">
    <source>
        <dbReference type="ARBA" id="ARBA00022777"/>
    </source>
</evidence>
<dbReference type="STRING" id="1817893.AUJ66_04090"/>
<feature type="domain" description="Phosphotransferase system enzyme I N-terminal" evidence="24">
    <location>
        <begin position="5"/>
        <end position="128"/>
    </location>
</feature>
<keyword evidence="14 17" id="KW-0418">Kinase</keyword>
<evidence type="ECO:0000256" key="13">
    <source>
        <dbReference type="ARBA" id="ARBA00022723"/>
    </source>
</evidence>
<dbReference type="InterPro" id="IPR040442">
    <property type="entry name" value="Pyrv_kinase-like_dom_sf"/>
</dbReference>
<evidence type="ECO:0000259" key="23">
    <source>
        <dbReference type="Pfam" id="PF02896"/>
    </source>
</evidence>
<protein>
    <recommendedName>
        <fullName evidence="7 17">Phosphoenolpyruvate-protein phosphotransferase</fullName>
        <ecNumber evidence="6 17">2.7.3.9</ecNumber>
    </recommendedName>
    <alternativeName>
        <fullName evidence="16 17">Phosphotransferase system, enzyme I</fullName>
    </alternativeName>
</protein>
<comment type="cofactor">
    <cofactor evidence="2 17 20">
        <name>Mg(2+)</name>
        <dbReference type="ChEBI" id="CHEBI:18420"/>
    </cofactor>
</comment>
<feature type="binding site" evidence="19">
    <location>
        <position position="467"/>
    </location>
    <ligand>
        <name>phosphoenolpyruvate</name>
        <dbReference type="ChEBI" id="CHEBI:58702"/>
    </ligand>
</feature>
<evidence type="ECO:0000256" key="16">
    <source>
        <dbReference type="ARBA" id="ARBA00033235"/>
    </source>
</evidence>
<evidence type="ECO:0000256" key="10">
    <source>
        <dbReference type="ARBA" id="ARBA00022597"/>
    </source>
</evidence>
<evidence type="ECO:0000256" key="18">
    <source>
        <dbReference type="PIRSR" id="PIRSR000732-1"/>
    </source>
</evidence>
<dbReference type="PANTHER" id="PTHR46244:SF3">
    <property type="entry name" value="PHOSPHOENOLPYRUVATE-PROTEIN PHOSPHOTRANSFERASE"/>
    <property type="match status" value="1"/>
</dbReference>
<evidence type="ECO:0000256" key="15">
    <source>
        <dbReference type="ARBA" id="ARBA00022842"/>
    </source>
</evidence>
<dbReference type="PIRSF" id="PIRSF000732">
    <property type="entry name" value="PTS_enzyme_I"/>
    <property type="match status" value="1"/>
</dbReference>
<dbReference type="InterPro" id="IPR050499">
    <property type="entry name" value="PEP-utilizing_PTS_enzyme"/>
</dbReference>
<dbReference type="GO" id="GO:0005737">
    <property type="term" value="C:cytoplasm"/>
    <property type="evidence" value="ECO:0007669"/>
    <property type="project" value="UniProtKB-SubCell"/>
</dbReference>
<feature type="active site" description="Tele-phosphohistidine intermediate" evidence="18">
    <location>
        <position position="191"/>
    </location>
</feature>
<keyword evidence="13 17" id="KW-0479">Metal-binding</keyword>
<dbReference type="SUPFAM" id="SSF47831">
    <property type="entry name" value="Enzyme I of the PEP:sugar phosphotransferase system HPr-binding (sub)domain"/>
    <property type="match status" value="1"/>
</dbReference>
<feature type="binding site" evidence="20">
    <location>
        <position position="433"/>
    </location>
    <ligand>
        <name>Mg(2+)</name>
        <dbReference type="ChEBI" id="CHEBI:18420"/>
    </ligand>
</feature>
<evidence type="ECO:0000256" key="9">
    <source>
        <dbReference type="ARBA" id="ARBA00022490"/>
    </source>
</evidence>
<dbReference type="NCBIfam" id="TIGR01417">
    <property type="entry name" value="PTS_I_fam"/>
    <property type="match status" value="1"/>
</dbReference>
<accession>A0A1J4SGK6</accession>
<keyword evidence="11 17" id="KW-0808">Transferase</keyword>
<dbReference type="InterPro" id="IPR015813">
    <property type="entry name" value="Pyrv/PenolPyrv_kinase-like_dom"/>
</dbReference>
<evidence type="ECO:0000256" key="11">
    <source>
        <dbReference type="ARBA" id="ARBA00022679"/>
    </source>
</evidence>
<comment type="function">
    <text evidence="3 17">General (non sugar-specific) component of the phosphoenolpyruvate-dependent sugar phosphotransferase system (sugar PTS). This major carbohydrate active-transport system catalyzes the phosphorylation of incoming sugar substrates concomitantly with their translocation across the cell membrane. Enzyme I transfers the phosphoryl group from phosphoenolpyruvate (PEP) to the phosphoryl carrier protein (HPr).</text>
</comment>
<evidence type="ECO:0000256" key="20">
    <source>
        <dbReference type="PIRSR" id="PIRSR000732-3"/>
    </source>
</evidence>
<evidence type="ECO:0000256" key="2">
    <source>
        <dbReference type="ARBA" id="ARBA00001946"/>
    </source>
</evidence>
<dbReference type="InterPro" id="IPR036637">
    <property type="entry name" value="Phosphohistidine_dom_sf"/>
</dbReference>
<feature type="binding site" evidence="19">
    <location>
        <position position="298"/>
    </location>
    <ligand>
        <name>phosphoenolpyruvate</name>
        <dbReference type="ChEBI" id="CHEBI:58702"/>
    </ligand>
</feature>
<evidence type="ECO:0000256" key="7">
    <source>
        <dbReference type="ARBA" id="ARBA00016544"/>
    </source>
</evidence>
<keyword evidence="10 17" id="KW-0762">Sugar transport</keyword>
<keyword evidence="9 17" id="KW-0963">Cytoplasm</keyword>
<dbReference type="GO" id="GO:0008965">
    <property type="term" value="F:phosphoenolpyruvate-protein phosphotransferase activity"/>
    <property type="evidence" value="ECO:0007669"/>
    <property type="project" value="UniProtKB-EC"/>
</dbReference>
<dbReference type="Pfam" id="PF05524">
    <property type="entry name" value="PEP-utilisers_N"/>
    <property type="match status" value="1"/>
</dbReference>
<evidence type="ECO:0000256" key="3">
    <source>
        <dbReference type="ARBA" id="ARBA00002728"/>
    </source>
</evidence>
<evidence type="ECO:0000256" key="1">
    <source>
        <dbReference type="ARBA" id="ARBA00000683"/>
    </source>
</evidence>
<comment type="catalytic activity">
    <reaction evidence="1 17">
        <text>L-histidyl-[protein] + phosphoenolpyruvate = N(pros)-phospho-L-histidyl-[protein] + pyruvate</text>
        <dbReference type="Rhea" id="RHEA:23880"/>
        <dbReference type="Rhea" id="RHEA-COMP:9745"/>
        <dbReference type="Rhea" id="RHEA-COMP:9746"/>
        <dbReference type="ChEBI" id="CHEBI:15361"/>
        <dbReference type="ChEBI" id="CHEBI:29979"/>
        <dbReference type="ChEBI" id="CHEBI:58702"/>
        <dbReference type="ChEBI" id="CHEBI:64837"/>
        <dbReference type="EC" id="2.7.3.9"/>
    </reaction>
</comment>
<dbReference type="InterPro" id="IPR024692">
    <property type="entry name" value="PTS_EI"/>
</dbReference>
<dbReference type="GO" id="GO:0016301">
    <property type="term" value="F:kinase activity"/>
    <property type="evidence" value="ECO:0007669"/>
    <property type="project" value="UniProtKB-KW"/>
</dbReference>
<evidence type="ECO:0000259" key="24">
    <source>
        <dbReference type="Pfam" id="PF05524"/>
    </source>
</evidence>
<feature type="binding site" evidence="19">
    <location>
        <begin position="456"/>
        <end position="457"/>
    </location>
    <ligand>
        <name>phosphoenolpyruvate</name>
        <dbReference type="ChEBI" id="CHEBI:58702"/>
    </ligand>
</feature>
<evidence type="ECO:0000256" key="8">
    <source>
        <dbReference type="ARBA" id="ARBA00022448"/>
    </source>
</evidence>
<proteinExistence type="inferred from homology"/>
<feature type="binding site" evidence="19">
    <location>
        <position position="334"/>
    </location>
    <ligand>
        <name>phosphoenolpyruvate</name>
        <dbReference type="ChEBI" id="CHEBI:58702"/>
    </ligand>
</feature>
<dbReference type="InterPro" id="IPR036618">
    <property type="entry name" value="PtsI_HPr-bd_sf"/>
</dbReference>
<evidence type="ECO:0000259" key="22">
    <source>
        <dbReference type="Pfam" id="PF00391"/>
    </source>
</evidence>
<dbReference type="GO" id="GO:0046872">
    <property type="term" value="F:metal ion binding"/>
    <property type="evidence" value="ECO:0007669"/>
    <property type="project" value="UniProtKB-KW"/>
</dbReference>
<keyword evidence="12 17" id="KW-0598">Phosphotransferase system</keyword>
<dbReference type="EMBL" id="MNUO01000060">
    <property type="protein sequence ID" value="OIN97190.1"/>
    <property type="molecule type" value="Genomic_DNA"/>
</dbReference>
<dbReference type="SUPFAM" id="SSF52009">
    <property type="entry name" value="Phosphohistidine domain"/>
    <property type="match status" value="1"/>
</dbReference>
<evidence type="ECO:0000256" key="17">
    <source>
        <dbReference type="PIRNR" id="PIRNR000732"/>
    </source>
</evidence>
<evidence type="ECO:0000256" key="12">
    <source>
        <dbReference type="ARBA" id="ARBA00022683"/>
    </source>
</evidence>
<evidence type="ECO:0000256" key="19">
    <source>
        <dbReference type="PIRSR" id="PIRSR000732-2"/>
    </source>
</evidence>
<dbReference type="InterPro" id="IPR008731">
    <property type="entry name" value="PTS_EIN"/>
</dbReference>
<feature type="domain" description="PEP-utilising enzyme C-terminal" evidence="23">
    <location>
        <begin position="256"/>
        <end position="542"/>
    </location>
</feature>
<feature type="coiled-coil region" evidence="21">
    <location>
        <begin position="394"/>
        <end position="421"/>
    </location>
</feature>
<organism evidence="25 26">
    <name type="scientific">Candidatus Desantisbacteria bacterium CG1_02_38_46</name>
    <dbReference type="NCBI Taxonomy" id="1817893"/>
    <lineage>
        <taxon>Bacteria</taxon>
        <taxon>Candidatus Desantisiibacteriota</taxon>
    </lineage>
</organism>
<keyword evidence="15 17" id="KW-0460">Magnesium</keyword>
<keyword evidence="8 17" id="KW-0813">Transport</keyword>
<reference evidence="25 26" key="1">
    <citation type="journal article" date="2016" name="Environ. Microbiol.">
        <title>Genomic resolution of a cold subsurface aquifer community provides metabolic insights for novel microbes adapted to high CO concentrations.</title>
        <authorList>
            <person name="Probst A.J."/>
            <person name="Castelle C.J."/>
            <person name="Singh A."/>
            <person name="Brown C.T."/>
            <person name="Anantharaman K."/>
            <person name="Sharon I."/>
            <person name="Hug L.A."/>
            <person name="Burstein D."/>
            <person name="Emerson J.B."/>
            <person name="Thomas B.C."/>
            <person name="Banfield J.F."/>
        </authorList>
    </citation>
    <scope>NUCLEOTIDE SEQUENCE [LARGE SCALE GENOMIC DNA]</scope>
    <source>
        <strain evidence="25">CG1_02_38_46</strain>
    </source>
</reference>
<comment type="caution">
    <text evidence="25">The sequence shown here is derived from an EMBL/GenBank/DDBJ whole genome shotgun (WGS) entry which is preliminary data.</text>
</comment>
<dbReference type="PANTHER" id="PTHR46244">
    <property type="entry name" value="PHOSPHOENOLPYRUVATE-PROTEIN PHOSPHOTRANSFERASE"/>
    <property type="match status" value="1"/>
</dbReference>
<keyword evidence="21" id="KW-0175">Coiled coil</keyword>
<evidence type="ECO:0000256" key="21">
    <source>
        <dbReference type="SAM" id="Coils"/>
    </source>
</evidence>
<evidence type="ECO:0000313" key="25">
    <source>
        <dbReference type="EMBL" id="OIN97190.1"/>
    </source>
</evidence>
<feature type="active site" description="Proton donor" evidence="18">
    <location>
        <position position="504"/>
    </location>
</feature>
<name>A0A1J4SGK6_9BACT</name>
<dbReference type="SUPFAM" id="SSF51621">
    <property type="entry name" value="Phosphoenolpyruvate/pyruvate domain"/>
    <property type="match status" value="1"/>
</dbReference>
<dbReference type="Pfam" id="PF02896">
    <property type="entry name" value="PEP-utilizers_C"/>
    <property type="match status" value="1"/>
</dbReference>